<organism evidence="1 2">
    <name type="scientific">Protopolystoma xenopodis</name>
    <dbReference type="NCBI Taxonomy" id="117903"/>
    <lineage>
        <taxon>Eukaryota</taxon>
        <taxon>Metazoa</taxon>
        <taxon>Spiralia</taxon>
        <taxon>Lophotrochozoa</taxon>
        <taxon>Platyhelminthes</taxon>
        <taxon>Monogenea</taxon>
        <taxon>Polyopisthocotylea</taxon>
        <taxon>Polystomatidea</taxon>
        <taxon>Polystomatidae</taxon>
        <taxon>Protopolystoma</taxon>
    </lineage>
</organism>
<evidence type="ECO:0000313" key="2">
    <source>
        <dbReference type="Proteomes" id="UP000784294"/>
    </source>
</evidence>
<dbReference type="AlphaFoldDB" id="A0A448WXJ6"/>
<dbReference type="EMBL" id="CAAALY010058344">
    <property type="protein sequence ID" value="VEL22776.1"/>
    <property type="molecule type" value="Genomic_DNA"/>
</dbReference>
<protein>
    <submittedName>
        <fullName evidence="1">Uncharacterized protein</fullName>
    </submittedName>
</protein>
<sequence>MPYPFCRPLKGCFFSTDWQSSTGSPAAQATGHLRYIPKLSKFLVLLGIAKYRLPNKAGMIGSYRRRLVCSVLVGPVLQTTGRA</sequence>
<accession>A0A448WXJ6</accession>
<keyword evidence="2" id="KW-1185">Reference proteome</keyword>
<comment type="caution">
    <text evidence="1">The sequence shown here is derived from an EMBL/GenBank/DDBJ whole genome shotgun (WGS) entry which is preliminary data.</text>
</comment>
<proteinExistence type="predicted"/>
<dbReference type="Proteomes" id="UP000784294">
    <property type="component" value="Unassembled WGS sequence"/>
</dbReference>
<reference evidence="1" key="1">
    <citation type="submission" date="2018-11" db="EMBL/GenBank/DDBJ databases">
        <authorList>
            <consortium name="Pathogen Informatics"/>
        </authorList>
    </citation>
    <scope>NUCLEOTIDE SEQUENCE</scope>
</reference>
<name>A0A448WXJ6_9PLAT</name>
<gene>
    <name evidence="1" type="ORF">PXEA_LOCUS16216</name>
</gene>
<evidence type="ECO:0000313" key="1">
    <source>
        <dbReference type="EMBL" id="VEL22776.1"/>
    </source>
</evidence>